<feature type="transmembrane region" description="Helical" evidence="1">
    <location>
        <begin position="47"/>
        <end position="64"/>
    </location>
</feature>
<feature type="transmembrane region" description="Helical" evidence="1">
    <location>
        <begin position="21"/>
        <end position="41"/>
    </location>
</feature>
<feature type="transmembrane region" description="Helical" evidence="1">
    <location>
        <begin position="130"/>
        <end position="155"/>
    </location>
</feature>
<dbReference type="Proteomes" id="UP000542742">
    <property type="component" value="Unassembled WGS sequence"/>
</dbReference>
<keyword evidence="1" id="KW-0812">Transmembrane</keyword>
<dbReference type="EMBL" id="JACHMF010000001">
    <property type="protein sequence ID" value="MBB4695191.1"/>
    <property type="molecule type" value="Genomic_DNA"/>
</dbReference>
<accession>A0A7W7CV26</accession>
<gene>
    <name evidence="2" type="ORF">BKA14_005339</name>
</gene>
<keyword evidence="1" id="KW-1133">Transmembrane helix</keyword>
<dbReference type="RefSeq" id="WP_184953578.1">
    <property type="nucleotide sequence ID" value="NZ_BOMC01000073.1"/>
</dbReference>
<feature type="transmembrane region" description="Helical" evidence="1">
    <location>
        <begin position="161"/>
        <end position="184"/>
    </location>
</feature>
<keyword evidence="1" id="KW-0472">Membrane</keyword>
<evidence type="ECO:0000256" key="1">
    <source>
        <dbReference type="SAM" id="Phobius"/>
    </source>
</evidence>
<feature type="transmembrane region" description="Helical" evidence="1">
    <location>
        <begin position="95"/>
        <end position="118"/>
    </location>
</feature>
<comment type="caution">
    <text evidence="2">The sequence shown here is derived from an EMBL/GenBank/DDBJ whole genome shotgun (WGS) entry which is preliminary data.</text>
</comment>
<proteinExistence type="predicted"/>
<keyword evidence="3" id="KW-1185">Reference proteome</keyword>
<evidence type="ECO:0000313" key="2">
    <source>
        <dbReference type="EMBL" id="MBB4695191.1"/>
    </source>
</evidence>
<reference evidence="2 3" key="1">
    <citation type="submission" date="2020-08" db="EMBL/GenBank/DDBJ databases">
        <title>Sequencing the genomes of 1000 actinobacteria strains.</title>
        <authorList>
            <person name="Klenk H.-P."/>
        </authorList>
    </citation>
    <scope>NUCLEOTIDE SEQUENCE [LARGE SCALE GENOMIC DNA]</scope>
    <source>
        <strain evidence="2 3">DSM 45518</strain>
    </source>
</reference>
<protein>
    <submittedName>
        <fullName evidence="2">Uncharacterized protein</fullName>
    </submittedName>
</protein>
<organism evidence="2 3">
    <name type="scientific">Paractinoplanes abujensis</name>
    <dbReference type="NCBI Taxonomy" id="882441"/>
    <lineage>
        <taxon>Bacteria</taxon>
        <taxon>Bacillati</taxon>
        <taxon>Actinomycetota</taxon>
        <taxon>Actinomycetes</taxon>
        <taxon>Micromonosporales</taxon>
        <taxon>Micromonosporaceae</taxon>
        <taxon>Paractinoplanes</taxon>
    </lineage>
</organism>
<sequence length="187" mass="19358">MFDLITRKVGGARRALTRATVLPFLVRCGVGVAGLIAMAVAWPLTLFGTQFFVPLAVVALYPAFAPRGRGATFAALVVIGGWLADTAFYDSEVSLWRVLTIASALYLGHSLTALAAVLPHDAVVNIDVVGLWLLRALGVILVSALLTVFALGLAAELAGGPFLVATVVGLAGAAAATLLISRLVHRA</sequence>
<feature type="transmembrane region" description="Helical" evidence="1">
    <location>
        <begin position="71"/>
        <end position="89"/>
    </location>
</feature>
<evidence type="ECO:0000313" key="3">
    <source>
        <dbReference type="Proteomes" id="UP000542742"/>
    </source>
</evidence>
<name>A0A7W7CV26_9ACTN</name>
<dbReference type="AlphaFoldDB" id="A0A7W7CV26"/>